<accession>A0A1S7R9L7</accession>
<evidence type="ECO:0000256" key="1">
    <source>
        <dbReference type="SAM" id="MobiDB-lite"/>
    </source>
</evidence>
<protein>
    <submittedName>
        <fullName evidence="2">Uncharacterized protein</fullName>
    </submittedName>
</protein>
<dbReference type="Proteomes" id="UP000191988">
    <property type="component" value="Unassembled WGS sequence"/>
</dbReference>
<reference evidence="3" key="1">
    <citation type="submission" date="2016-01" db="EMBL/GenBank/DDBJ databases">
        <authorList>
            <person name="Regsiter A."/>
            <person name="william w."/>
        </authorList>
    </citation>
    <scope>NUCLEOTIDE SEQUENCE [LARGE SCALE GENOMIC DNA]</scope>
    <source>
        <strain evidence="3">CFBP 6623</strain>
    </source>
</reference>
<feature type="compositionally biased region" description="Basic and acidic residues" evidence="1">
    <location>
        <begin position="233"/>
        <end position="247"/>
    </location>
</feature>
<sequence>MPVGIGDEADRRVERQFRPDGRHCLRIIRQHGLKTHQRIKQDKTEKVEEQHGKRIGRPVLLFALACSGKGIEAALDRHKNRRKQGAFTTKNTRHIEAERLHQRKNDPAKQQNLKPSIEGHCIELSIAAASRSEAFGANESIGEIGGDKDGDGTAEDIVEYHRSLRLKPVAGARIGKAEGEKHRRCADQNKVHHDGTPFFHEEPDRKKSAAMWDVAFHSFWLRKGTPSLPEQKNAPEPHKGSRRPQRE</sequence>
<organism evidence="2 3">
    <name type="scientific">Agrobacterium tomkonis CFBP 6623</name>
    <dbReference type="NCBI Taxonomy" id="1183432"/>
    <lineage>
        <taxon>Bacteria</taxon>
        <taxon>Pseudomonadati</taxon>
        <taxon>Pseudomonadota</taxon>
        <taxon>Alphaproteobacteria</taxon>
        <taxon>Hyphomicrobiales</taxon>
        <taxon>Rhizobiaceae</taxon>
        <taxon>Rhizobium/Agrobacterium group</taxon>
        <taxon>Agrobacterium</taxon>
        <taxon>Agrobacterium tumefaciens complex</taxon>
    </lineage>
</organism>
<evidence type="ECO:0000313" key="3">
    <source>
        <dbReference type="Proteomes" id="UP000191988"/>
    </source>
</evidence>
<feature type="region of interest" description="Disordered" evidence="1">
    <location>
        <begin position="176"/>
        <end position="206"/>
    </location>
</feature>
<gene>
    <name evidence="2" type="ORF">AGR3A_Lc130150</name>
</gene>
<name>A0A1S7R9L7_9HYPH</name>
<evidence type="ECO:0000313" key="2">
    <source>
        <dbReference type="EMBL" id="CUX48836.1"/>
    </source>
</evidence>
<proteinExistence type="predicted"/>
<keyword evidence="3" id="KW-1185">Reference proteome</keyword>
<dbReference type="EMBL" id="FBWK01000049">
    <property type="protein sequence ID" value="CUX48836.1"/>
    <property type="molecule type" value="Genomic_DNA"/>
</dbReference>
<dbReference type="AlphaFoldDB" id="A0A1S7R9L7"/>
<feature type="region of interest" description="Disordered" evidence="1">
    <location>
        <begin position="223"/>
        <end position="247"/>
    </location>
</feature>